<keyword evidence="1" id="KW-0479">Metal-binding</keyword>
<accession>A0ABV0MP41</accession>
<evidence type="ECO:0000256" key="1">
    <source>
        <dbReference type="ARBA" id="ARBA00022723"/>
    </source>
</evidence>
<dbReference type="PANTHER" id="PTHR11607:SF28">
    <property type="entry name" value="EPIDIDYMIS-SPECIFIC ALPHA-MANNOSIDASE"/>
    <property type="match status" value="1"/>
</dbReference>
<feature type="non-terminal residue" evidence="4">
    <location>
        <position position="1"/>
    </location>
</feature>
<organism evidence="4 5">
    <name type="scientific">Goodea atripinnis</name>
    <dbReference type="NCBI Taxonomy" id="208336"/>
    <lineage>
        <taxon>Eukaryota</taxon>
        <taxon>Metazoa</taxon>
        <taxon>Chordata</taxon>
        <taxon>Craniata</taxon>
        <taxon>Vertebrata</taxon>
        <taxon>Euteleostomi</taxon>
        <taxon>Actinopterygii</taxon>
        <taxon>Neopterygii</taxon>
        <taxon>Teleostei</taxon>
        <taxon>Neoteleostei</taxon>
        <taxon>Acanthomorphata</taxon>
        <taxon>Ovalentaria</taxon>
        <taxon>Atherinomorphae</taxon>
        <taxon>Cyprinodontiformes</taxon>
        <taxon>Goodeidae</taxon>
        <taxon>Goodea</taxon>
    </lineage>
</organism>
<keyword evidence="5" id="KW-1185">Reference proteome</keyword>
<dbReference type="Proteomes" id="UP001476798">
    <property type="component" value="Unassembled WGS sequence"/>
</dbReference>
<name>A0ABV0MP41_9TELE</name>
<keyword evidence="2" id="KW-0378">Hydrolase</keyword>
<dbReference type="SMART" id="SM00872">
    <property type="entry name" value="Alpha-mann_mid"/>
    <property type="match status" value="1"/>
</dbReference>
<protein>
    <recommendedName>
        <fullName evidence="3">Glycoside hydrolase family 38 central domain-containing protein</fullName>
    </recommendedName>
</protein>
<dbReference type="InterPro" id="IPR050843">
    <property type="entry name" value="Glycosyl_Hydrlase_38"/>
</dbReference>
<dbReference type="SUPFAM" id="SSF74650">
    <property type="entry name" value="Galactose mutarotase-like"/>
    <property type="match status" value="1"/>
</dbReference>
<dbReference type="InterPro" id="IPR028995">
    <property type="entry name" value="Glyco_hydro_57/38_cen_sf"/>
</dbReference>
<proteinExistence type="predicted"/>
<evidence type="ECO:0000259" key="3">
    <source>
        <dbReference type="SMART" id="SM00872"/>
    </source>
</evidence>
<dbReference type="PANTHER" id="PTHR11607">
    <property type="entry name" value="ALPHA-MANNOSIDASE"/>
    <property type="match status" value="1"/>
</dbReference>
<feature type="domain" description="Glycoside hydrolase family 38 central" evidence="3">
    <location>
        <begin position="1"/>
        <end position="72"/>
    </location>
</feature>
<sequence length="190" mass="21528">NVLKGVARRASSKLHAAETLFTRYRISFPDGPVAKDWALDKLRALRWAVSEHHDGITGTESPKVAEMYVQHLMQAMMGAEELLAALFLLPHNLGVSGIQRSAQSNATYDLFFVVQLGGLQHRKYSVQFSEAPCSEKSKCEHTYEAQGVVFERRRVKDWGKTGRWLLPVLNDCYKLMFDQDTNLLHSATYL</sequence>
<gene>
    <name evidence="4" type="ORF">GOODEAATRI_004069</name>
</gene>
<dbReference type="InterPro" id="IPR037094">
    <property type="entry name" value="Glyco_hydro_38_cen_sf"/>
</dbReference>
<evidence type="ECO:0000313" key="4">
    <source>
        <dbReference type="EMBL" id="MEQ2160880.1"/>
    </source>
</evidence>
<dbReference type="Pfam" id="PF09261">
    <property type="entry name" value="Alpha-mann_mid"/>
    <property type="match status" value="1"/>
</dbReference>
<dbReference type="InterPro" id="IPR015341">
    <property type="entry name" value="Glyco_hydro_38_cen"/>
</dbReference>
<comment type="caution">
    <text evidence="4">The sequence shown here is derived from an EMBL/GenBank/DDBJ whole genome shotgun (WGS) entry which is preliminary data.</text>
</comment>
<dbReference type="InterPro" id="IPR011013">
    <property type="entry name" value="Gal_mutarotase_sf_dom"/>
</dbReference>
<evidence type="ECO:0000313" key="5">
    <source>
        <dbReference type="Proteomes" id="UP001476798"/>
    </source>
</evidence>
<dbReference type="EMBL" id="JAHRIO010010162">
    <property type="protein sequence ID" value="MEQ2160880.1"/>
    <property type="molecule type" value="Genomic_DNA"/>
</dbReference>
<reference evidence="4 5" key="1">
    <citation type="submission" date="2021-06" db="EMBL/GenBank/DDBJ databases">
        <authorList>
            <person name="Palmer J.M."/>
        </authorList>
    </citation>
    <scope>NUCLEOTIDE SEQUENCE [LARGE SCALE GENOMIC DNA]</scope>
    <source>
        <strain evidence="4 5">GA_2019</strain>
        <tissue evidence="4">Muscle</tissue>
    </source>
</reference>
<evidence type="ECO:0000256" key="2">
    <source>
        <dbReference type="ARBA" id="ARBA00022801"/>
    </source>
</evidence>
<dbReference type="SUPFAM" id="SSF88688">
    <property type="entry name" value="Families 57/38 glycoside transferase middle domain"/>
    <property type="match status" value="1"/>
</dbReference>
<dbReference type="Gene3D" id="1.20.1270.50">
    <property type="entry name" value="Glycoside hydrolase family 38, central domain"/>
    <property type="match status" value="1"/>
</dbReference>